<dbReference type="PANTHER" id="PTHR15020">
    <property type="entry name" value="FLAVIN REDUCTASE-RELATED"/>
    <property type="match status" value="1"/>
</dbReference>
<gene>
    <name evidence="2" type="ORF">BIT28_06050</name>
</gene>
<sequence length="220" mass="24078">MKNRNLLILGGSGAIGRKVTEYAVQRGHQVTLVVRNKNNVEPHESVKVIEGDVSDYGVLAQVIPGQDAVISCLGIKRKNGKNPWSSLVSPRNFTEQVTRNVLKLMEKYQITRFIAVSSAGVGDSQKAMSFAMNSLVQLSNVKLSFADLDKMEQAMRASTLDTLVVRPVALTDAEQLPSIGIVDKLDMSTTISRASVALWIVDAVTRPERFTHPTEMIGNI</sequence>
<dbReference type="STRING" id="1903952.BIT28_06050"/>
<dbReference type="InterPro" id="IPR036291">
    <property type="entry name" value="NAD(P)-bd_dom_sf"/>
</dbReference>
<accession>A0A1Q9GED1</accession>
<comment type="caution">
    <text evidence="2">The sequence shown here is derived from an EMBL/GenBank/DDBJ whole genome shotgun (WGS) entry which is preliminary data.</text>
</comment>
<dbReference type="AlphaFoldDB" id="A0A1Q9GED1"/>
<organism evidence="2 3">
    <name type="scientific">Photobacterium proteolyticum</name>
    <dbReference type="NCBI Taxonomy" id="1903952"/>
    <lineage>
        <taxon>Bacteria</taxon>
        <taxon>Pseudomonadati</taxon>
        <taxon>Pseudomonadota</taxon>
        <taxon>Gammaproteobacteria</taxon>
        <taxon>Vibrionales</taxon>
        <taxon>Vibrionaceae</taxon>
        <taxon>Photobacterium</taxon>
    </lineage>
</organism>
<evidence type="ECO:0000313" key="2">
    <source>
        <dbReference type="EMBL" id="OLQ72753.1"/>
    </source>
</evidence>
<name>A0A1Q9GED1_9GAMM</name>
<evidence type="ECO:0000313" key="3">
    <source>
        <dbReference type="Proteomes" id="UP000186905"/>
    </source>
</evidence>
<dbReference type="Pfam" id="PF13460">
    <property type="entry name" value="NAD_binding_10"/>
    <property type="match status" value="1"/>
</dbReference>
<dbReference type="SUPFAM" id="SSF51735">
    <property type="entry name" value="NAD(P)-binding Rossmann-fold domains"/>
    <property type="match status" value="1"/>
</dbReference>
<evidence type="ECO:0000259" key="1">
    <source>
        <dbReference type="Pfam" id="PF13460"/>
    </source>
</evidence>
<dbReference type="InterPro" id="IPR016040">
    <property type="entry name" value="NAD(P)-bd_dom"/>
</dbReference>
<dbReference type="Proteomes" id="UP000186905">
    <property type="component" value="Unassembled WGS sequence"/>
</dbReference>
<proteinExistence type="predicted"/>
<dbReference type="EMBL" id="MJIL01000090">
    <property type="protein sequence ID" value="OLQ72753.1"/>
    <property type="molecule type" value="Genomic_DNA"/>
</dbReference>
<keyword evidence="3" id="KW-1185">Reference proteome</keyword>
<dbReference type="Gene3D" id="3.40.50.720">
    <property type="entry name" value="NAD(P)-binding Rossmann-like Domain"/>
    <property type="match status" value="1"/>
</dbReference>
<reference evidence="2 3" key="1">
    <citation type="submission" date="2016-09" db="EMBL/GenBank/DDBJ databases">
        <title>Photobacterium proteolyticum sp. nov. a protease producing bacterium isolated from ocean sediments of Laizhou Bay.</title>
        <authorList>
            <person name="Li Y."/>
        </authorList>
    </citation>
    <scope>NUCLEOTIDE SEQUENCE [LARGE SCALE GENOMIC DNA]</scope>
    <source>
        <strain evidence="2 3">13-12</strain>
    </source>
</reference>
<dbReference type="PANTHER" id="PTHR15020:SF50">
    <property type="entry name" value="UPF0659 PROTEIN YMR090W"/>
    <property type="match status" value="1"/>
</dbReference>
<dbReference type="RefSeq" id="WP_075766768.1">
    <property type="nucleotide sequence ID" value="NZ_MJIL01000090.1"/>
</dbReference>
<feature type="domain" description="NAD(P)-binding" evidence="1">
    <location>
        <begin position="10"/>
        <end position="207"/>
    </location>
</feature>
<protein>
    <recommendedName>
        <fullName evidence="1">NAD(P)-binding domain-containing protein</fullName>
    </recommendedName>
</protein>